<name>A0A941GQ51_9CHRO</name>
<organism evidence="2 3">
    <name type="scientific">Gomphosphaeria aponina SAG 52.96 = DSM 107014</name>
    <dbReference type="NCBI Taxonomy" id="1521640"/>
    <lineage>
        <taxon>Bacteria</taxon>
        <taxon>Bacillati</taxon>
        <taxon>Cyanobacteriota</taxon>
        <taxon>Cyanophyceae</taxon>
        <taxon>Oscillatoriophycideae</taxon>
        <taxon>Chroococcales</taxon>
        <taxon>Gomphosphaeriaceae</taxon>
        <taxon>Gomphosphaeria</taxon>
    </lineage>
</organism>
<dbReference type="Proteomes" id="UP000767446">
    <property type="component" value="Unassembled WGS sequence"/>
</dbReference>
<accession>A0A941GQ51</accession>
<protein>
    <submittedName>
        <fullName evidence="2">ATP-binding protein</fullName>
    </submittedName>
</protein>
<evidence type="ECO:0000313" key="3">
    <source>
        <dbReference type="Proteomes" id="UP000767446"/>
    </source>
</evidence>
<dbReference type="GO" id="GO:0005524">
    <property type="term" value="F:ATP binding"/>
    <property type="evidence" value="ECO:0007669"/>
    <property type="project" value="UniProtKB-KW"/>
</dbReference>
<dbReference type="CDD" id="cd16936">
    <property type="entry name" value="HATPase_RsbW-like"/>
    <property type="match status" value="1"/>
</dbReference>
<dbReference type="Gene3D" id="3.30.565.10">
    <property type="entry name" value="Histidine kinase-like ATPase, C-terminal domain"/>
    <property type="match status" value="1"/>
</dbReference>
<reference evidence="2" key="1">
    <citation type="submission" date="2021-02" db="EMBL/GenBank/DDBJ databases">
        <title>Metagenome analyses of Stigonema ocellatum DSM 106950, Chlorogloea purpurea SAG 13.99 and Gomphosphaeria aponina DSM 107014.</title>
        <authorList>
            <person name="Marter P."/>
            <person name="Huang S."/>
        </authorList>
    </citation>
    <scope>NUCLEOTIDE SEQUENCE</scope>
    <source>
        <strain evidence="2">JP213</strain>
    </source>
</reference>
<evidence type="ECO:0000313" key="2">
    <source>
        <dbReference type="EMBL" id="MBR8827495.1"/>
    </source>
</evidence>
<dbReference type="AlphaFoldDB" id="A0A941GQ51"/>
<sequence length="137" mass="15677">MKTTFTVPSEEESLPLVLSHFSKIDQDWISEKDWLRCELALVEGFTNALNHAHKNLPAETKIEIEVNITRENMEIRIFDSGPGFDLAGYIEQLNLEDDFSPTGRGIRILLKIANHLSYTRTSDNNRNCLLIVKEFAL</sequence>
<keyword evidence="2" id="KW-0547">Nucleotide-binding</keyword>
<dbReference type="InterPro" id="IPR003594">
    <property type="entry name" value="HATPase_dom"/>
</dbReference>
<dbReference type="Pfam" id="PF13581">
    <property type="entry name" value="HATPase_c_2"/>
    <property type="match status" value="1"/>
</dbReference>
<feature type="domain" description="Histidine kinase/HSP90-like ATPase" evidence="1">
    <location>
        <begin position="8"/>
        <end position="132"/>
    </location>
</feature>
<evidence type="ECO:0000259" key="1">
    <source>
        <dbReference type="Pfam" id="PF13581"/>
    </source>
</evidence>
<gene>
    <name evidence="2" type="ORF">DSM107014_06235</name>
</gene>
<proteinExistence type="predicted"/>
<dbReference type="SUPFAM" id="SSF55874">
    <property type="entry name" value="ATPase domain of HSP90 chaperone/DNA topoisomerase II/histidine kinase"/>
    <property type="match status" value="1"/>
</dbReference>
<comment type="caution">
    <text evidence="2">The sequence shown here is derived from an EMBL/GenBank/DDBJ whole genome shotgun (WGS) entry which is preliminary data.</text>
</comment>
<dbReference type="EMBL" id="JADQBC010000032">
    <property type="protein sequence ID" value="MBR8827495.1"/>
    <property type="molecule type" value="Genomic_DNA"/>
</dbReference>
<keyword evidence="2" id="KW-0067">ATP-binding</keyword>
<dbReference type="InterPro" id="IPR036890">
    <property type="entry name" value="HATPase_C_sf"/>
</dbReference>